<gene>
    <name evidence="3" type="ORF">FZC34_00735</name>
</gene>
<sequence length="222" mass="23874">MNNKFLFLALLSLSSHVSAKVTASVVAGGVVRKTNVEISGSIKDAADANKDVSFGGEFKKDGNASYFAGRATANLFMNKFGIKVSADLGSDKKNHKNDADKVLFTSKSNFGFNAGPAVQYKLNDKISVHAAALFAYRNIKISATSDSIINAADADKKHYMGFGGNLGLNYHFNARLFVSGEFNVDYIMKKENSFKNDAKTKFDAKKSVEFNGSLGLGVNILG</sequence>
<dbReference type="KEGG" id="cpri:FZC34_00735"/>
<protein>
    <recommendedName>
        <fullName evidence="2">Outer membrane protein beta-barrel domain-containing protein</fullName>
    </recommendedName>
</protein>
<dbReference type="AlphaFoldDB" id="A0A5C0UEC8"/>
<evidence type="ECO:0000259" key="2">
    <source>
        <dbReference type="Pfam" id="PF13568"/>
    </source>
</evidence>
<feature type="signal peptide" evidence="1">
    <location>
        <begin position="1"/>
        <end position="19"/>
    </location>
</feature>
<evidence type="ECO:0000313" key="4">
    <source>
        <dbReference type="Proteomes" id="UP000325004"/>
    </source>
</evidence>
<evidence type="ECO:0000313" key="3">
    <source>
        <dbReference type="EMBL" id="QEK38445.1"/>
    </source>
</evidence>
<dbReference type="Gene3D" id="2.40.160.60">
    <property type="entry name" value="Outer membrane protein transport protein (OMPP1/FadL/TodX)"/>
    <property type="match status" value="1"/>
</dbReference>
<evidence type="ECO:0000256" key="1">
    <source>
        <dbReference type="SAM" id="SignalP"/>
    </source>
</evidence>
<feature type="domain" description="Outer membrane protein beta-barrel" evidence="2">
    <location>
        <begin position="98"/>
        <end position="220"/>
    </location>
</feature>
<organism evidence="3 4">
    <name type="scientific">Candidatus Cytomitobacter primus</name>
    <dbReference type="NCBI Taxonomy" id="2066024"/>
    <lineage>
        <taxon>Bacteria</taxon>
        <taxon>Pseudomonadati</taxon>
        <taxon>Pseudomonadota</taxon>
        <taxon>Alphaproteobacteria</taxon>
        <taxon>Holosporales</taxon>
        <taxon>Holosporaceae</taxon>
        <taxon>Candidatus Cytomitobacter</taxon>
    </lineage>
</organism>
<keyword evidence="4" id="KW-1185">Reference proteome</keyword>
<feature type="chain" id="PRO_5022836110" description="Outer membrane protein beta-barrel domain-containing protein" evidence="1">
    <location>
        <begin position="20"/>
        <end position="222"/>
    </location>
</feature>
<name>A0A5C0UEC8_9PROT</name>
<reference evidence="3 4" key="1">
    <citation type="submission" date="2019-08" db="EMBL/GenBank/DDBJ databases">
        <title>Highly reduced genomes of protist endosymbionts show evolutionary convergence.</title>
        <authorList>
            <person name="George E."/>
            <person name="Husnik F."/>
            <person name="Tashyreva D."/>
            <person name="Prokopchuk G."/>
            <person name="Horak A."/>
            <person name="Kwong W.K."/>
            <person name="Lukes J."/>
            <person name="Keeling P.J."/>
        </authorList>
    </citation>
    <scope>NUCLEOTIDE SEQUENCE [LARGE SCALE GENOMIC DNA]</scope>
    <source>
        <strain evidence="3">1604LC</strain>
    </source>
</reference>
<dbReference type="InterPro" id="IPR025665">
    <property type="entry name" value="Beta-barrel_OMP_2"/>
</dbReference>
<dbReference type="RefSeq" id="WP_148971561.1">
    <property type="nucleotide sequence ID" value="NZ_CP043316.1"/>
</dbReference>
<keyword evidence="1" id="KW-0732">Signal</keyword>
<accession>A0A5C0UEC8</accession>
<dbReference type="EMBL" id="CP043316">
    <property type="protein sequence ID" value="QEK38445.1"/>
    <property type="molecule type" value="Genomic_DNA"/>
</dbReference>
<dbReference type="Pfam" id="PF13568">
    <property type="entry name" value="OMP_b-brl_2"/>
    <property type="match status" value="1"/>
</dbReference>
<dbReference type="Proteomes" id="UP000325004">
    <property type="component" value="Chromosome"/>
</dbReference>
<dbReference type="SUPFAM" id="SSF56935">
    <property type="entry name" value="Porins"/>
    <property type="match status" value="1"/>
</dbReference>
<proteinExistence type="predicted"/>
<dbReference type="OrthoDB" id="8499038at2"/>